<dbReference type="PANTHER" id="PTHR30501:SF2">
    <property type="entry name" value="UPF0597 PROTEIN YHAM"/>
    <property type="match status" value="1"/>
</dbReference>
<dbReference type="GO" id="GO:0080146">
    <property type="term" value="F:L-cysteine desulfhydrase activity"/>
    <property type="evidence" value="ECO:0007669"/>
    <property type="project" value="TreeGrafter"/>
</dbReference>
<dbReference type="PIRSF" id="PIRSF006054">
    <property type="entry name" value="UCP006054"/>
    <property type="match status" value="1"/>
</dbReference>
<dbReference type="STRING" id="592015.HMPREF1705_03924"/>
<dbReference type="eggNOG" id="COG3681">
    <property type="taxonomic scope" value="Bacteria"/>
</dbReference>
<dbReference type="Pfam" id="PF03313">
    <property type="entry name" value="SDH_alpha"/>
    <property type="match status" value="1"/>
</dbReference>
<keyword evidence="4" id="KW-1185">Reference proteome</keyword>
<dbReference type="HAMAP" id="MF_01845">
    <property type="entry name" value="UPF0597"/>
    <property type="match status" value="1"/>
</dbReference>
<evidence type="ECO:0000256" key="1">
    <source>
        <dbReference type="HAMAP-Rule" id="MF_01845"/>
    </source>
</evidence>
<sequence>MFAIKDFLRTEVVPALGCTEPGAVALATARARKEIGSEEIKRIEVDVSPNIYKNGYAVGIPGVKDLKGNAVAAALGVICGKSEYGLEALKCCDISDIEKAMQLVKAGLVTVSPNFSKSGVYVKVTIITDKRTCSCFIEDRHDNITKIMMDGKLILSKRKRLRVIQNSEKASIFDAIKNMTFNELTSLLNDIDDEDIKYIYEGIKMNMAVAHIGLDPDNDYGLGVGKTIFKMIKSDDFSALPLKIKAYAAAAADARMAGISKPVMSSAGSGNHGITAILPVYLVADFYKKTMEETAKAVALSHLTTSFLKSRTGRLSPICGCTVAAGAGAAAGITYLLSQDMTKVEDAIEIHVSNLIGMICDGAKDTCALKVGTGAYEAYTAAMIALEKNGHDIPRGIIGETLEETVDNMAELSNKGMKNVDTIIISLLQNNIS</sequence>
<dbReference type="Proteomes" id="UP000005273">
    <property type="component" value="Unassembled WGS sequence"/>
</dbReference>
<organism evidence="3 4">
    <name type="scientific">Acetomicrobium hydrogeniformans ATCC BAA-1850</name>
    <dbReference type="NCBI Taxonomy" id="592015"/>
    <lineage>
        <taxon>Bacteria</taxon>
        <taxon>Thermotogati</taxon>
        <taxon>Synergistota</taxon>
        <taxon>Synergistia</taxon>
        <taxon>Synergistales</taxon>
        <taxon>Acetomicrobiaceae</taxon>
        <taxon>Acetomicrobium</taxon>
    </lineage>
</organism>
<evidence type="ECO:0000259" key="2">
    <source>
        <dbReference type="Pfam" id="PF03313"/>
    </source>
</evidence>
<dbReference type="AlphaFoldDB" id="A0A0T5X899"/>
<dbReference type="EMBL" id="ACJX03000001">
    <property type="protein sequence ID" value="KRT34685.1"/>
    <property type="molecule type" value="Genomic_DNA"/>
</dbReference>
<dbReference type="InterPro" id="IPR021144">
    <property type="entry name" value="UPF0597"/>
</dbReference>
<dbReference type="RefSeq" id="WP_009200440.1">
    <property type="nucleotide sequence ID" value="NZ_ACJX03000001.1"/>
</dbReference>
<gene>
    <name evidence="3" type="ORF">HMPREF1705_03924</name>
</gene>
<evidence type="ECO:0000313" key="3">
    <source>
        <dbReference type="EMBL" id="KRT34685.1"/>
    </source>
</evidence>
<proteinExistence type="inferred from homology"/>
<comment type="similarity">
    <text evidence="1">Belongs to the UPF0597 family.</text>
</comment>
<dbReference type="PANTHER" id="PTHR30501">
    <property type="entry name" value="UPF0597 PROTEIN YHAM"/>
    <property type="match status" value="1"/>
</dbReference>
<comment type="caution">
    <text evidence="3">The sequence shown here is derived from an EMBL/GenBank/DDBJ whole genome shotgun (WGS) entry which is preliminary data.</text>
</comment>
<accession>A0A0T5X899</accession>
<dbReference type="InterPro" id="IPR005130">
    <property type="entry name" value="Ser_deHydtase-like_asu"/>
</dbReference>
<protein>
    <recommendedName>
        <fullName evidence="1">UPF0597 protein HMPREF1705_03924</fullName>
    </recommendedName>
</protein>
<name>A0A0T5X899_9BACT</name>
<dbReference type="OrthoDB" id="41906at2"/>
<evidence type="ECO:0000313" key="4">
    <source>
        <dbReference type="Proteomes" id="UP000005273"/>
    </source>
</evidence>
<feature type="domain" description="Serine dehydratase-like alpha subunit" evidence="2">
    <location>
        <begin position="184"/>
        <end position="425"/>
    </location>
</feature>
<dbReference type="GO" id="GO:0019450">
    <property type="term" value="P:L-cysteine catabolic process to pyruvate"/>
    <property type="evidence" value="ECO:0007669"/>
    <property type="project" value="TreeGrafter"/>
</dbReference>
<reference evidence="4" key="1">
    <citation type="submission" date="2012-09" db="EMBL/GenBank/DDBJ databases">
        <authorList>
            <person name="Weinstock G."/>
            <person name="Sodergren E."/>
            <person name="Clifton S."/>
            <person name="Fulton L."/>
            <person name="Fulton B."/>
            <person name="Courtney L."/>
            <person name="Fronick C."/>
            <person name="Harrison M."/>
            <person name="Strong C."/>
            <person name="Farmer C."/>
            <person name="Delehaunty K."/>
            <person name="Markovic C."/>
            <person name="Hall O."/>
            <person name="Minx P."/>
            <person name="Tomlinson C."/>
            <person name="Mitreva M."/>
            <person name="Nelson J."/>
            <person name="Hou S."/>
            <person name="Wollam A."/>
            <person name="Pepin K.H."/>
            <person name="Johnson M."/>
            <person name="Bhonagiri V."/>
            <person name="Nash W.E."/>
            <person name="Suruliraj S."/>
            <person name="Warren W."/>
            <person name="Chinwalla A."/>
            <person name="Mardis E.R."/>
            <person name="Wilson R.K."/>
        </authorList>
    </citation>
    <scope>NUCLEOTIDE SEQUENCE [LARGE SCALE GENOMIC DNA]</scope>
    <source>
        <strain evidence="4">OS1</strain>
    </source>
</reference>